<dbReference type="AlphaFoldDB" id="A0A0D3AZN5"/>
<dbReference type="GO" id="GO:0003723">
    <property type="term" value="F:RNA binding"/>
    <property type="evidence" value="ECO:0007669"/>
    <property type="project" value="InterPro"/>
</dbReference>
<dbReference type="Pfam" id="PF00076">
    <property type="entry name" value="RRM_1"/>
    <property type="match status" value="1"/>
</dbReference>
<accession>A0A0D3AZN5</accession>
<dbReference type="eggNOG" id="KOG0118">
    <property type="taxonomic scope" value="Eukaryota"/>
</dbReference>
<dbReference type="STRING" id="109376.A0A0D3AZN5"/>
<evidence type="ECO:0000259" key="1">
    <source>
        <dbReference type="Pfam" id="PF00076"/>
    </source>
</evidence>
<dbReference type="Gramene" id="Bo3g002700.1">
    <property type="protein sequence ID" value="Bo3g002700.1"/>
    <property type="gene ID" value="Bo3g002700"/>
</dbReference>
<dbReference type="HOGENOM" id="CLU_2501027_0_0_1"/>
<organism evidence="2 3">
    <name type="scientific">Brassica oleracea var. oleracea</name>
    <dbReference type="NCBI Taxonomy" id="109376"/>
    <lineage>
        <taxon>Eukaryota</taxon>
        <taxon>Viridiplantae</taxon>
        <taxon>Streptophyta</taxon>
        <taxon>Embryophyta</taxon>
        <taxon>Tracheophyta</taxon>
        <taxon>Spermatophyta</taxon>
        <taxon>Magnoliopsida</taxon>
        <taxon>eudicotyledons</taxon>
        <taxon>Gunneridae</taxon>
        <taxon>Pentapetalae</taxon>
        <taxon>rosids</taxon>
        <taxon>malvids</taxon>
        <taxon>Brassicales</taxon>
        <taxon>Brassicaceae</taxon>
        <taxon>Brassiceae</taxon>
        <taxon>Brassica</taxon>
    </lineage>
</organism>
<name>A0A0D3AZN5_BRAOL</name>
<keyword evidence="3" id="KW-1185">Reference proteome</keyword>
<dbReference type="Gene3D" id="3.30.70.330">
    <property type="match status" value="1"/>
</dbReference>
<dbReference type="InterPro" id="IPR000504">
    <property type="entry name" value="RRM_dom"/>
</dbReference>
<feature type="domain" description="RRM" evidence="1">
    <location>
        <begin position="9"/>
        <end position="37"/>
    </location>
</feature>
<evidence type="ECO:0000313" key="2">
    <source>
        <dbReference type="EnsemblPlants" id="Bo3g002700.1"/>
    </source>
</evidence>
<protein>
    <recommendedName>
        <fullName evidence="1">RRM domain-containing protein</fullName>
    </recommendedName>
</protein>
<reference evidence="2 3" key="1">
    <citation type="journal article" date="2014" name="Genome Biol.">
        <title>Transcriptome and methylome profiling reveals relics of genome dominance in the mesopolyploid Brassica oleracea.</title>
        <authorList>
            <person name="Parkin I.A."/>
            <person name="Koh C."/>
            <person name="Tang H."/>
            <person name="Robinson S.J."/>
            <person name="Kagale S."/>
            <person name="Clarke W.E."/>
            <person name="Town C.D."/>
            <person name="Nixon J."/>
            <person name="Krishnakumar V."/>
            <person name="Bidwell S.L."/>
            <person name="Denoeud F."/>
            <person name="Belcram H."/>
            <person name="Links M.G."/>
            <person name="Just J."/>
            <person name="Clarke C."/>
            <person name="Bender T."/>
            <person name="Huebert T."/>
            <person name="Mason A.S."/>
            <person name="Pires J.C."/>
            <person name="Barker G."/>
            <person name="Moore J."/>
            <person name="Walley P.G."/>
            <person name="Manoli S."/>
            <person name="Batley J."/>
            <person name="Edwards D."/>
            <person name="Nelson M.N."/>
            <person name="Wang X."/>
            <person name="Paterson A.H."/>
            <person name="King G."/>
            <person name="Bancroft I."/>
            <person name="Chalhoub B."/>
            <person name="Sharpe A.G."/>
        </authorList>
    </citation>
    <scope>NUCLEOTIDE SEQUENCE</scope>
    <source>
        <strain evidence="2 3">cv. TO1000</strain>
    </source>
</reference>
<reference evidence="2" key="2">
    <citation type="submission" date="2015-03" db="UniProtKB">
        <authorList>
            <consortium name="EnsemblPlants"/>
        </authorList>
    </citation>
    <scope>IDENTIFICATION</scope>
</reference>
<dbReference type="EnsemblPlants" id="Bo3g002700.1">
    <property type="protein sequence ID" value="Bo3g002700.1"/>
    <property type="gene ID" value="Bo3g002700"/>
</dbReference>
<dbReference type="Proteomes" id="UP000032141">
    <property type="component" value="Chromosome C3"/>
</dbReference>
<dbReference type="InterPro" id="IPR012677">
    <property type="entry name" value="Nucleotide-bd_a/b_plait_sf"/>
</dbReference>
<dbReference type="InterPro" id="IPR035979">
    <property type="entry name" value="RBD_domain_sf"/>
</dbReference>
<proteinExistence type="predicted"/>
<sequence>MATKEGSRIFVGGLSPEVTERDLQRTFGRFGDILDCQSRFWLTRLGRSASVLSCLLARAGIPDLILSGELKMLLSLGQCHLCPSGG</sequence>
<dbReference type="SUPFAM" id="SSF54928">
    <property type="entry name" value="RNA-binding domain, RBD"/>
    <property type="match status" value="1"/>
</dbReference>
<evidence type="ECO:0000313" key="3">
    <source>
        <dbReference type="Proteomes" id="UP000032141"/>
    </source>
</evidence>